<evidence type="ECO:0000313" key="1">
    <source>
        <dbReference type="EMBL" id="KAF7112586.1"/>
    </source>
</evidence>
<gene>
    <name evidence="1" type="ORF">RHSIM_RhsimUnG0214400</name>
</gene>
<proteinExistence type="predicted"/>
<evidence type="ECO:0000313" key="2">
    <source>
        <dbReference type="Proteomes" id="UP000626092"/>
    </source>
</evidence>
<protein>
    <submittedName>
        <fullName evidence="1">Uncharacterized protein</fullName>
    </submittedName>
</protein>
<dbReference type="EMBL" id="WJXA01000464">
    <property type="protein sequence ID" value="KAF7112586.1"/>
    <property type="molecule type" value="Genomic_DNA"/>
</dbReference>
<dbReference type="AlphaFoldDB" id="A0A834FTF1"/>
<dbReference type="Proteomes" id="UP000626092">
    <property type="component" value="Unassembled WGS sequence"/>
</dbReference>
<name>A0A834FTF1_RHOSS</name>
<reference evidence="1" key="1">
    <citation type="submission" date="2019-11" db="EMBL/GenBank/DDBJ databases">
        <authorList>
            <person name="Liu Y."/>
            <person name="Hou J."/>
            <person name="Li T.-Q."/>
            <person name="Guan C.-H."/>
            <person name="Wu X."/>
            <person name="Wu H.-Z."/>
            <person name="Ling F."/>
            <person name="Zhang R."/>
            <person name="Shi X.-G."/>
            <person name="Ren J.-P."/>
            <person name="Chen E.-F."/>
            <person name="Sun J.-M."/>
        </authorList>
    </citation>
    <scope>NUCLEOTIDE SEQUENCE</scope>
    <source>
        <strain evidence="1">Adult_tree_wgs_1</strain>
        <tissue evidence="1">Leaves</tissue>
    </source>
</reference>
<comment type="caution">
    <text evidence="1">The sequence shown here is derived from an EMBL/GenBank/DDBJ whole genome shotgun (WGS) entry which is preliminary data.</text>
</comment>
<organism evidence="1 2">
    <name type="scientific">Rhododendron simsii</name>
    <name type="common">Sims's rhododendron</name>
    <dbReference type="NCBI Taxonomy" id="118357"/>
    <lineage>
        <taxon>Eukaryota</taxon>
        <taxon>Viridiplantae</taxon>
        <taxon>Streptophyta</taxon>
        <taxon>Embryophyta</taxon>
        <taxon>Tracheophyta</taxon>
        <taxon>Spermatophyta</taxon>
        <taxon>Magnoliopsida</taxon>
        <taxon>eudicotyledons</taxon>
        <taxon>Gunneridae</taxon>
        <taxon>Pentapetalae</taxon>
        <taxon>asterids</taxon>
        <taxon>Ericales</taxon>
        <taxon>Ericaceae</taxon>
        <taxon>Ericoideae</taxon>
        <taxon>Rhodoreae</taxon>
        <taxon>Rhododendron</taxon>
    </lineage>
</organism>
<sequence>MGKKMKFSFLFKTTEEESTTTITAAALASLEWPSCGAHKTMNFTYDTATELEDLGGGDSVESVISGLRTVEQLFFEPRETSSILGELKTTDQVQICPEKEDSSSSSRGGDGPKTVVVHETIVKILDIFISMGSPNNWVDYIMREDAGPVGLIIDF</sequence>
<accession>A0A834FTF1</accession>
<dbReference type="OrthoDB" id="689823at2759"/>
<keyword evidence="2" id="KW-1185">Reference proteome</keyword>